<evidence type="ECO:0000313" key="1">
    <source>
        <dbReference type="EMBL" id="KAJ1881326.1"/>
    </source>
</evidence>
<sequence length="226" mass="24276">MESTKAKRTTGSFTARPRPANTRSSSNITSRAASPTTRSPQTLTSSSAVPTAEGFDFTKNVLPIATTWQATKANRTLFVGSTSNNSMQRISSTDPLDARNIAIVEMPKDSTIVFQGIADICVLHGQISVYEYAVGAQWVRVYSPSSHPLVSIRAVAGCEPQVDAQENNRNDIMELQELWKEHASLDTTGVGSASIVAIRSVSCGLDSIGSVAPPYRNLFTPDSLPE</sequence>
<dbReference type="EMBL" id="JANBPG010003403">
    <property type="protein sequence ID" value="KAJ1881326.1"/>
    <property type="molecule type" value="Genomic_DNA"/>
</dbReference>
<keyword evidence="2" id="KW-1185">Reference proteome</keyword>
<gene>
    <name evidence="1" type="ORF">LPJ66_011342</name>
</gene>
<evidence type="ECO:0000313" key="2">
    <source>
        <dbReference type="Proteomes" id="UP001150581"/>
    </source>
</evidence>
<comment type="caution">
    <text evidence="1">The sequence shown here is derived from an EMBL/GenBank/DDBJ whole genome shotgun (WGS) entry which is preliminary data.</text>
</comment>
<reference evidence="1" key="1">
    <citation type="submission" date="2022-07" db="EMBL/GenBank/DDBJ databases">
        <title>Phylogenomic reconstructions and comparative analyses of Kickxellomycotina fungi.</title>
        <authorList>
            <person name="Reynolds N.K."/>
            <person name="Stajich J.E."/>
            <person name="Barry K."/>
            <person name="Grigoriev I.V."/>
            <person name="Crous P."/>
            <person name="Smith M.E."/>
        </authorList>
    </citation>
    <scope>NUCLEOTIDE SEQUENCE</scope>
    <source>
        <strain evidence="1">Benny 63K</strain>
    </source>
</reference>
<proteinExistence type="predicted"/>
<name>A0ACC1HYC8_9FUNG</name>
<accession>A0ACC1HYC8</accession>
<organism evidence="1 2">
    <name type="scientific">Kickxella alabastrina</name>
    <dbReference type="NCBI Taxonomy" id="61397"/>
    <lineage>
        <taxon>Eukaryota</taxon>
        <taxon>Fungi</taxon>
        <taxon>Fungi incertae sedis</taxon>
        <taxon>Zoopagomycota</taxon>
        <taxon>Kickxellomycotina</taxon>
        <taxon>Kickxellomycetes</taxon>
        <taxon>Kickxellales</taxon>
        <taxon>Kickxellaceae</taxon>
        <taxon>Kickxella</taxon>
    </lineage>
</organism>
<protein>
    <submittedName>
        <fullName evidence="1">Uncharacterized protein</fullName>
    </submittedName>
</protein>
<feature type="non-terminal residue" evidence="1">
    <location>
        <position position="226"/>
    </location>
</feature>
<dbReference type="Proteomes" id="UP001150581">
    <property type="component" value="Unassembled WGS sequence"/>
</dbReference>